<evidence type="ECO:0000256" key="4">
    <source>
        <dbReference type="ARBA" id="ARBA00023004"/>
    </source>
</evidence>
<dbReference type="SUPFAM" id="SSF52016">
    <property type="entry name" value="LeuD/IlvD-like"/>
    <property type="match status" value="1"/>
</dbReference>
<dbReference type="NCBIfam" id="NF005558">
    <property type="entry name" value="PRK07229.1"/>
    <property type="match status" value="1"/>
</dbReference>
<dbReference type="OrthoDB" id="2224430at2759"/>
<evidence type="ECO:0000259" key="9">
    <source>
        <dbReference type="Pfam" id="PF00330"/>
    </source>
</evidence>
<keyword evidence="4" id="KW-0408">Iron</keyword>
<name>A0A316Z058_9BASI</name>
<proteinExistence type="predicted"/>
<dbReference type="InterPro" id="IPR050926">
    <property type="entry name" value="Aconitase/IPM_isomerase"/>
</dbReference>
<dbReference type="SUPFAM" id="SSF53732">
    <property type="entry name" value="Aconitase iron-sulfur domain"/>
    <property type="match status" value="1"/>
</dbReference>
<evidence type="ECO:0000313" key="12">
    <source>
        <dbReference type="Proteomes" id="UP000245946"/>
    </source>
</evidence>
<dbReference type="GeneID" id="37270941"/>
<dbReference type="Pfam" id="PF00330">
    <property type="entry name" value="Aconitase"/>
    <property type="match status" value="1"/>
</dbReference>
<evidence type="ECO:0000256" key="6">
    <source>
        <dbReference type="ARBA" id="ARBA00023128"/>
    </source>
</evidence>
<dbReference type="InterPro" id="IPR006248">
    <property type="entry name" value="Aconitase_mito-like"/>
</dbReference>
<evidence type="ECO:0000256" key="8">
    <source>
        <dbReference type="SAM" id="MobiDB-lite"/>
    </source>
</evidence>
<dbReference type="PANTHER" id="PTHR43160:SF2">
    <property type="entry name" value="HOMOCITRATE DEHYDRATASE, MITOCHONDRIAL"/>
    <property type="match status" value="1"/>
</dbReference>
<keyword evidence="7" id="KW-0456">Lyase</keyword>
<dbReference type="AlphaFoldDB" id="A0A316Z058"/>
<evidence type="ECO:0000256" key="7">
    <source>
        <dbReference type="ARBA" id="ARBA00023239"/>
    </source>
</evidence>
<dbReference type="EMBL" id="KZ819306">
    <property type="protein sequence ID" value="PWN95100.1"/>
    <property type="molecule type" value="Genomic_DNA"/>
</dbReference>
<keyword evidence="5" id="KW-0411">Iron-sulfur</keyword>
<dbReference type="PROSITE" id="PS01244">
    <property type="entry name" value="ACONITASE_2"/>
    <property type="match status" value="1"/>
</dbReference>
<reference evidence="11 12" key="1">
    <citation type="journal article" date="2018" name="Mol. Biol. Evol.">
        <title>Broad Genomic Sampling Reveals a Smut Pathogenic Ancestry of the Fungal Clade Ustilaginomycotina.</title>
        <authorList>
            <person name="Kijpornyongpan T."/>
            <person name="Mondo S.J."/>
            <person name="Barry K."/>
            <person name="Sandor L."/>
            <person name="Lee J."/>
            <person name="Lipzen A."/>
            <person name="Pangilinan J."/>
            <person name="LaButti K."/>
            <person name="Hainaut M."/>
            <person name="Henrissat B."/>
            <person name="Grigoriev I.V."/>
            <person name="Spatafora J.W."/>
            <person name="Aime M.C."/>
        </authorList>
    </citation>
    <scope>NUCLEOTIDE SEQUENCE [LARGE SCALE GENOMIC DNA]</scope>
    <source>
        <strain evidence="11 12">MCA 4186</strain>
    </source>
</reference>
<dbReference type="PANTHER" id="PTHR43160">
    <property type="entry name" value="ACONITATE HYDRATASE B"/>
    <property type="match status" value="1"/>
</dbReference>
<organism evidence="11 12">
    <name type="scientific">Tilletiopsis washingtonensis</name>
    <dbReference type="NCBI Taxonomy" id="58919"/>
    <lineage>
        <taxon>Eukaryota</taxon>
        <taxon>Fungi</taxon>
        <taxon>Dikarya</taxon>
        <taxon>Basidiomycota</taxon>
        <taxon>Ustilaginomycotina</taxon>
        <taxon>Exobasidiomycetes</taxon>
        <taxon>Entylomatales</taxon>
        <taxon>Entylomatales incertae sedis</taxon>
        <taxon>Tilletiopsis</taxon>
    </lineage>
</organism>
<evidence type="ECO:0000256" key="2">
    <source>
        <dbReference type="ARBA" id="ARBA00022723"/>
    </source>
</evidence>
<evidence type="ECO:0000256" key="1">
    <source>
        <dbReference type="ARBA" id="ARBA00004173"/>
    </source>
</evidence>
<evidence type="ECO:0000313" key="11">
    <source>
        <dbReference type="EMBL" id="PWN95100.1"/>
    </source>
</evidence>
<dbReference type="InterPro" id="IPR018136">
    <property type="entry name" value="Aconitase_4Fe-4S_BS"/>
</dbReference>
<dbReference type="InterPro" id="IPR001030">
    <property type="entry name" value="Acoase/IPM_deHydtase_lsu_aba"/>
</dbReference>
<dbReference type="FunFam" id="3.40.1060.10:FF:000001">
    <property type="entry name" value="Aconitate hydratase, mitochondrial"/>
    <property type="match status" value="1"/>
</dbReference>
<dbReference type="PRINTS" id="PR00415">
    <property type="entry name" value="ACONITASE"/>
</dbReference>
<feature type="domain" description="Aconitase/3-isopropylmalate dehydratase large subunit alpha/beta/alpha" evidence="9">
    <location>
        <begin position="98"/>
        <end position="517"/>
    </location>
</feature>
<dbReference type="FunFam" id="3.30.499.10:FF:000004">
    <property type="entry name" value="Aconitate hydratase, mitochondrial"/>
    <property type="match status" value="1"/>
</dbReference>
<dbReference type="InterPro" id="IPR015928">
    <property type="entry name" value="Aconitase/3IPM_dehydase_swvl"/>
</dbReference>
<dbReference type="InterPro" id="IPR015932">
    <property type="entry name" value="Aconitase_dom2"/>
</dbReference>
<gene>
    <name evidence="11" type="ORF">FA09DRAFT_332284</name>
</gene>
<evidence type="ECO:0000256" key="3">
    <source>
        <dbReference type="ARBA" id="ARBA00022946"/>
    </source>
</evidence>
<dbReference type="PROSITE" id="PS00450">
    <property type="entry name" value="ACONITASE_1"/>
    <property type="match status" value="1"/>
</dbReference>
<dbReference type="GO" id="GO:0003994">
    <property type="term" value="F:aconitate hydratase activity"/>
    <property type="evidence" value="ECO:0007669"/>
    <property type="project" value="InterPro"/>
</dbReference>
<sequence length="1031" mass="109936">MSLLRASAARRLASARPRLSGVSGLATHAPAAPVAAAAAHPSRLPPYEALLAQLQRVRAILGRPLTLAEKILYAHLRDPDATLADASSSKDPSRVRGKLYLPLAVDRLAMQDASAQMALLQFMTCGLAQTAVPASVHCDHLIQAFEGAEADLKRSIASNKEVFAFLESACKKYGIEFWGPGSGIIHQIVLENYAAPGMLMLGTDSHTPNASGLGCLAIGVGGADAVDALTNTPWELQAPKVLNVHLSGTLSPWCTPKDIILHVVGALTVRGGTGHILEYTGPGLASLPATGLATMANMGAEMGATTSAFAYTQPMGEYLTATGRGHVARAAAAAAGELLTADADAEYDGRLEVNLDTLEPTINGPFTPDLATPLSQFVARAKAGEMGADARLSAALIGSCTNSSYADMARCASLARQARDQGLKVQTSFDVTPGSEQVRATVQRDGIQQDLQDVGARVLANACGPCIGQWDRRELKGEENVILTSFNRNFRGRNDGNSKTMNMLASPEIVTAMAFSGRLDFNPMTDSLPLPNGGSFRFQPPSGEELPTRGFTPGDETYLPQPCPAPVPETQIAISPDSTRLEHLAPFDSPFSGGNYELPSMRCLMRIRGKCTTDHISAAGPWLKYKGHLSNLAENTLIGAVNDEDGAVNSAYDCQGEGDARKDTIPGIAKRYRDRKQPWMLVADHNYGEGSAREHAALQPRFFGCNLILARSIARIAETNLRKQGVLTLLFADDADYARIAAGDIVETVNLGDLLRPGGDLSTQVRVRVTKPSGESFELDTKHSLSRAHLDWIRSGSALNLIREQAQRSSGSGSRSAAPAGARAMSSFAGARRGYATAASGGASRLNPNDPRYVAPAADGRTDSIRRAVYPAVVTTRAEAQASAAQALQKALPYPAEVHETITRAWLLHRREQRLAQAADLAAKRHRMEEACADLKSTSPTLFKAAAYRVAPNRRHPDEQARLVRLGLVPAQAGQGAKDDAPIAGPEARRRAKTLAGARLHGLFPRELRAPTQTPSRKGWPSFEAFKEDQA</sequence>
<keyword evidence="3" id="KW-0809">Transit peptide</keyword>
<feature type="region of interest" description="Disordered" evidence="8">
    <location>
        <begin position="1003"/>
        <end position="1031"/>
    </location>
</feature>
<dbReference type="Gene3D" id="3.30.499.10">
    <property type="entry name" value="Aconitase, domain 3"/>
    <property type="match status" value="2"/>
</dbReference>
<evidence type="ECO:0000259" key="10">
    <source>
        <dbReference type="Pfam" id="PF00694"/>
    </source>
</evidence>
<dbReference type="InterPro" id="IPR000573">
    <property type="entry name" value="AconitaseA/IPMdHydase_ssu_swvl"/>
</dbReference>
<dbReference type="STRING" id="58919.A0A316Z058"/>
<dbReference type="FunFam" id="3.30.499.10:FF:000003">
    <property type="entry name" value="Aconitate hydratase, mitochondrial"/>
    <property type="match status" value="1"/>
</dbReference>
<evidence type="ECO:0000256" key="5">
    <source>
        <dbReference type="ARBA" id="ARBA00023014"/>
    </source>
</evidence>
<dbReference type="InterPro" id="IPR036008">
    <property type="entry name" value="Aconitase_4Fe-4S_dom"/>
</dbReference>
<dbReference type="FunFam" id="3.20.19.10:FF:000002">
    <property type="entry name" value="Aconitate hydratase, mitochondrial"/>
    <property type="match status" value="1"/>
</dbReference>
<dbReference type="Gene3D" id="3.40.1060.10">
    <property type="entry name" value="Aconitase, Domain 2"/>
    <property type="match status" value="1"/>
</dbReference>
<keyword evidence="6" id="KW-0496">Mitochondrion</keyword>
<dbReference type="GO" id="GO:0046872">
    <property type="term" value="F:metal ion binding"/>
    <property type="evidence" value="ECO:0007669"/>
    <property type="project" value="UniProtKB-KW"/>
</dbReference>
<dbReference type="Pfam" id="PF00694">
    <property type="entry name" value="Aconitase_C"/>
    <property type="match status" value="1"/>
</dbReference>
<accession>A0A316Z058</accession>
<dbReference type="RefSeq" id="XP_025595379.1">
    <property type="nucleotide sequence ID" value="XM_025743397.1"/>
</dbReference>
<dbReference type="Gene3D" id="6.10.250.3440">
    <property type="match status" value="1"/>
</dbReference>
<dbReference type="GO" id="GO:0051539">
    <property type="term" value="F:4 iron, 4 sulfur cluster binding"/>
    <property type="evidence" value="ECO:0007669"/>
    <property type="project" value="InterPro"/>
</dbReference>
<feature type="domain" description="Aconitase A/isopropylmalate dehydratase small subunit swivel" evidence="10">
    <location>
        <begin position="602"/>
        <end position="732"/>
    </location>
</feature>
<dbReference type="Proteomes" id="UP000245946">
    <property type="component" value="Unassembled WGS sequence"/>
</dbReference>
<dbReference type="InterPro" id="IPR015931">
    <property type="entry name" value="Acnase/IPM_dHydase_lsu_aba_1/3"/>
</dbReference>
<comment type="subcellular location">
    <subcellularLocation>
        <location evidence="1">Mitochondrion</location>
    </subcellularLocation>
</comment>
<dbReference type="Gene3D" id="3.20.19.10">
    <property type="entry name" value="Aconitase, domain 4"/>
    <property type="match status" value="1"/>
</dbReference>
<dbReference type="GO" id="GO:0006099">
    <property type="term" value="P:tricarboxylic acid cycle"/>
    <property type="evidence" value="ECO:0007669"/>
    <property type="project" value="InterPro"/>
</dbReference>
<protein>
    <submittedName>
        <fullName evidence="11">Putative mitochondrial aconitate hydratase</fullName>
    </submittedName>
</protein>
<dbReference type="GO" id="GO:0005829">
    <property type="term" value="C:cytosol"/>
    <property type="evidence" value="ECO:0007669"/>
    <property type="project" value="TreeGrafter"/>
</dbReference>
<dbReference type="NCBIfam" id="TIGR01340">
    <property type="entry name" value="aconitase_mito"/>
    <property type="match status" value="1"/>
</dbReference>
<keyword evidence="2" id="KW-0479">Metal-binding</keyword>
<dbReference type="GO" id="GO:0005739">
    <property type="term" value="C:mitochondrion"/>
    <property type="evidence" value="ECO:0007669"/>
    <property type="project" value="UniProtKB-SubCell"/>
</dbReference>
<keyword evidence="12" id="KW-1185">Reference proteome</keyword>